<feature type="domain" description="DUF8040" evidence="1">
    <location>
        <begin position="4"/>
        <end position="64"/>
    </location>
</feature>
<dbReference type="AlphaFoldDB" id="A0A9P5MQP1"/>
<dbReference type="Pfam" id="PF26138">
    <property type="entry name" value="DUF8040"/>
    <property type="match status" value="1"/>
</dbReference>
<comment type="caution">
    <text evidence="2">The sequence shown here is derived from an EMBL/GenBank/DDBJ whole genome shotgun (WGS) entry which is preliminary data.</text>
</comment>
<gene>
    <name evidence="2" type="ORF">DFH94DRAFT_607514</name>
</gene>
<reference evidence="2" key="2">
    <citation type="journal article" date="2020" name="Nat. Commun.">
        <title>Large-scale genome sequencing of mycorrhizal fungi provides insights into the early evolution of symbiotic traits.</title>
        <authorList>
            <person name="Miyauchi S."/>
            <person name="Kiss E."/>
            <person name="Kuo A."/>
            <person name="Drula E."/>
            <person name="Kohler A."/>
            <person name="Sanchez-Garcia M."/>
            <person name="Morin E."/>
            <person name="Andreopoulos B."/>
            <person name="Barry K.W."/>
            <person name="Bonito G."/>
            <person name="Buee M."/>
            <person name="Carver A."/>
            <person name="Chen C."/>
            <person name="Cichocki N."/>
            <person name="Clum A."/>
            <person name="Culley D."/>
            <person name="Crous P.W."/>
            <person name="Fauchery L."/>
            <person name="Girlanda M."/>
            <person name="Hayes R.D."/>
            <person name="Keri Z."/>
            <person name="LaButti K."/>
            <person name="Lipzen A."/>
            <person name="Lombard V."/>
            <person name="Magnuson J."/>
            <person name="Maillard F."/>
            <person name="Murat C."/>
            <person name="Nolan M."/>
            <person name="Ohm R.A."/>
            <person name="Pangilinan J."/>
            <person name="Pereira M.F."/>
            <person name="Perotto S."/>
            <person name="Peter M."/>
            <person name="Pfister S."/>
            <person name="Riley R."/>
            <person name="Sitrit Y."/>
            <person name="Stielow J.B."/>
            <person name="Szollosi G."/>
            <person name="Zifcakova L."/>
            <person name="Stursova M."/>
            <person name="Spatafora J.W."/>
            <person name="Tedersoo L."/>
            <person name="Vaario L.M."/>
            <person name="Yamada A."/>
            <person name="Yan M."/>
            <person name="Wang P."/>
            <person name="Xu J."/>
            <person name="Bruns T."/>
            <person name="Baldrian P."/>
            <person name="Vilgalys R."/>
            <person name="Dunand C."/>
            <person name="Henrissat B."/>
            <person name="Grigoriev I.V."/>
            <person name="Hibbett D."/>
            <person name="Nagy L.G."/>
            <person name="Martin F.M."/>
        </authorList>
    </citation>
    <scope>NUCLEOTIDE SEQUENCE</scope>
    <source>
        <strain evidence="2">Prilba</strain>
    </source>
</reference>
<evidence type="ECO:0000259" key="1">
    <source>
        <dbReference type="Pfam" id="PF26138"/>
    </source>
</evidence>
<feature type="non-terminal residue" evidence="2">
    <location>
        <position position="1"/>
    </location>
</feature>
<reference evidence="2" key="1">
    <citation type="submission" date="2019-10" db="EMBL/GenBank/DDBJ databases">
        <authorList>
            <consortium name="DOE Joint Genome Institute"/>
            <person name="Kuo A."/>
            <person name="Miyauchi S."/>
            <person name="Kiss E."/>
            <person name="Drula E."/>
            <person name="Kohler A."/>
            <person name="Sanchez-Garcia M."/>
            <person name="Andreopoulos B."/>
            <person name="Barry K.W."/>
            <person name="Bonito G."/>
            <person name="Buee M."/>
            <person name="Carver A."/>
            <person name="Chen C."/>
            <person name="Cichocki N."/>
            <person name="Clum A."/>
            <person name="Culley D."/>
            <person name="Crous P.W."/>
            <person name="Fauchery L."/>
            <person name="Girlanda M."/>
            <person name="Hayes R."/>
            <person name="Keri Z."/>
            <person name="LaButti K."/>
            <person name="Lipzen A."/>
            <person name="Lombard V."/>
            <person name="Magnuson J."/>
            <person name="Maillard F."/>
            <person name="Morin E."/>
            <person name="Murat C."/>
            <person name="Nolan M."/>
            <person name="Ohm R."/>
            <person name="Pangilinan J."/>
            <person name="Pereira M."/>
            <person name="Perotto S."/>
            <person name="Peter M."/>
            <person name="Riley R."/>
            <person name="Sitrit Y."/>
            <person name="Stielow B."/>
            <person name="Szollosi G."/>
            <person name="Zifcakova L."/>
            <person name="Stursova M."/>
            <person name="Spatafora J.W."/>
            <person name="Tedersoo L."/>
            <person name="Vaario L.-M."/>
            <person name="Yamada A."/>
            <person name="Yan M."/>
            <person name="Wang P."/>
            <person name="Xu J."/>
            <person name="Bruns T."/>
            <person name="Baldrian P."/>
            <person name="Vilgalys R."/>
            <person name="Henrissat B."/>
            <person name="Grigoriev I.V."/>
            <person name="Hibbett D."/>
            <person name="Nagy L.G."/>
            <person name="Martin F.M."/>
        </authorList>
    </citation>
    <scope>NUCLEOTIDE SEQUENCE</scope>
    <source>
        <strain evidence="2">Prilba</strain>
    </source>
</reference>
<dbReference type="InterPro" id="IPR058353">
    <property type="entry name" value="DUF8040"/>
</dbReference>
<evidence type="ECO:0000313" key="2">
    <source>
        <dbReference type="EMBL" id="KAF8467898.1"/>
    </source>
</evidence>
<keyword evidence="3" id="KW-1185">Reference proteome</keyword>
<evidence type="ECO:0000313" key="3">
    <source>
        <dbReference type="Proteomes" id="UP000759537"/>
    </source>
</evidence>
<feature type="non-terminal residue" evidence="2">
    <location>
        <position position="65"/>
    </location>
</feature>
<protein>
    <recommendedName>
        <fullName evidence="1">DUF8040 domain-containing protein</fullName>
    </recommendedName>
</protein>
<accession>A0A9P5MQP1</accession>
<name>A0A9P5MQP1_9AGAM</name>
<dbReference type="Proteomes" id="UP000759537">
    <property type="component" value="Unassembled WGS sequence"/>
</dbReference>
<organism evidence="2 3">
    <name type="scientific">Russula ochroleuca</name>
    <dbReference type="NCBI Taxonomy" id="152965"/>
    <lineage>
        <taxon>Eukaryota</taxon>
        <taxon>Fungi</taxon>
        <taxon>Dikarya</taxon>
        <taxon>Basidiomycota</taxon>
        <taxon>Agaricomycotina</taxon>
        <taxon>Agaricomycetes</taxon>
        <taxon>Russulales</taxon>
        <taxon>Russulaceae</taxon>
        <taxon>Russula</taxon>
    </lineage>
</organism>
<proteinExistence type="predicted"/>
<sequence>PMHTSILTGQLWLNELLQGHPKRFHEQMGMSRHIFRRLSHELQSYSGLKNSRHVTANEQLAIFVH</sequence>
<dbReference type="EMBL" id="WHVB01000034">
    <property type="protein sequence ID" value="KAF8467898.1"/>
    <property type="molecule type" value="Genomic_DNA"/>
</dbReference>
<dbReference type="OrthoDB" id="2430314at2759"/>